<dbReference type="SUPFAM" id="SSF48498">
    <property type="entry name" value="Tetracyclin repressor-like, C-terminal domain"/>
    <property type="match status" value="1"/>
</dbReference>
<feature type="DNA-binding region" description="H-T-H motif" evidence="4">
    <location>
        <begin position="31"/>
        <end position="50"/>
    </location>
</feature>
<dbReference type="SUPFAM" id="SSF46689">
    <property type="entry name" value="Homeodomain-like"/>
    <property type="match status" value="1"/>
</dbReference>
<dbReference type="PROSITE" id="PS50977">
    <property type="entry name" value="HTH_TETR_2"/>
    <property type="match status" value="1"/>
</dbReference>
<keyword evidence="2 4" id="KW-0238">DNA-binding</keyword>
<dbReference type="RefSeq" id="WP_345389595.1">
    <property type="nucleotide sequence ID" value="NZ_BAABLA010000002.1"/>
</dbReference>
<sequence>MTADRRRTSTRATLVKAALTLFRRHGISGTGVEQVCRHAGVSKGVFAHHFPGGKRALVAACLERNGEEFTWLLDEAVAHSGSTTADVVRALFGRYADLMREHGTDVGCPMAAAAVEGRDGIAGPGSPTAAAVAHWRTEVASRYTTLAGNDELLLTALEGALVLARATGDPGVLDRVGDQLASLFADCAGP</sequence>
<protein>
    <submittedName>
        <fullName evidence="6">TetR/AcrR family transcriptional regulator</fullName>
    </submittedName>
</protein>
<gene>
    <name evidence="6" type="ORF">ACFQGD_24255</name>
</gene>
<dbReference type="Pfam" id="PF00440">
    <property type="entry name" value="TetR_N"/>
    <property type="match status" value="1"/>
</dbReference>
<evidence type="ECO:0000313" key="7">
    <source>
        <dbReference type="Proteomes" id="UP001596337"/>
    </source>
</evidence>
<dbReference type="EMBL" id="JBHSXX010000001">
    <property type="protein sequence ID" value="MFC6870255.1"/>
    <property type="molecule type" value="Genomic_DNA"/>
</dbReference>
<evidence type="ECO:0000259" key="5">
    <source>
        <dbReference type="PROSITE" id="PS50977"/>
    </source>
</evidence>
<evidence type="ECO:0000313" key="6">
    <source>
        <dbReference type="EMBL" id="MFC6870255.1"/>
    </source>
</evidence>
<dbReference type="Proteomes" id="UP001596337">
    <property type="component" value="Unassembled WGS sequence"/>
</dbReference>
<feature type="domain" description="HTH tetR-type" evidence="5">
    <location>
        <begin position="8"/>
        <end position="68"/>
    </location>
</feature>
<keyword evidence="7" id="KW-1185">Reference proteome</keyword>
<organism evidence="6 7">
    <name type="scientific">Haloechinothrix salitolerans</name>
    <dbReference type="NCBI Taxonomy" id="926830"/>
    <lineage>
        <taxon>Bacteria</taxon>
        <taxon>Bacillati</taxon>
        <taxon>Actinomycetota</taxon>
        <taxon>Actinomycetes</taxon>
        <taxon>Pseudonocardiales</taxon>
        <taxon>Pseudonocardiaceae</taxon>
        <taxon>Haloechinothrix</taxon>
    </lineage>
</organism>
<evidence type="ECO:0000256" key="1">
    <source>
        <dbReference type="ARBA" id="ARBA00023015"/>
    </source>
</evidence>
<dbReference type="PANTHER" id="PTHR47506:SF3">
    <property type="entry name" value="HTH-TYPE TRANSCRIPTIONAL REGULATOR LMRA"/>
    <property type="match status" value="1"/>
</dbReference>
<dbReference type="InterPro" id="IPR054156">
    <property type="entry name" value="YxaF_TetR_C"/>
</dbReference>
<dbReference type="PANTHER" id="PTHR47506">
    <property type="entry name" value="TRANSCRIPTIONAL REGULATORY PROTEIN"/>
    <property type="match status" value="1"/>
</dbReference>
<keyword evidence="1" id="KW-0805">Transcription regulation</keyword>
<name>A0ABW2C7H7_9PSEU</name>
<comment type="caution">
    <text evidence="6">The sequence shown here is derived from an EMBL/GenBank/DDBJ whole genome shotgun (WGS) entry which is preliminary data.</text>
</comment>
<evidence type="ECO:0000256" key="2">
    <source>
        <dbReference type="ARBA" id="ARBA00023125"/>
    </source>
</evidence>
<dbReference type="Gene3D" id="1.10.357.10">
    <property type="entry name" value="Tetracycline Repressor, domain 2"/>
    <property type="match status" value="1"/>
</dbReference>
<dbReference type="InterPro" id="IPR009057">
    <property type="entry name" value="Homeodomain-like_sf"/>
</dbReference>
<dbReference type="Pfam" id="PF21993">
    <property type="entry name" value="TetR_C_13_2"/>
    <property type="match status" value="1"/>
</dbReference>
<proteinExistence type="predicted"/>
<dbReference type="InterPro" id="IPR036271">
    <property type="entry name" value="Tet_transcr_reg_TetR-rel_C_sf"/>
</dbReference>
<reference evidence="7" key="1">
    <citation type="journal article" date="2019" name="Int. J. Syst. Evol. Microbiol.">
        <title>The Global Catalogue of Microorganisms (GCM) 10K type strain sequencing project: providing services to taxonomists for standard genome sequencing and annotation.</title>
        <authorList>
            <consortium name="The Broad Institute Genomics Platform"/>
            <consortium name="The Broad Institute Genome Sequencing Center for Infectious Disease"/>
            <person name="Wu L."/>
            <person name="Ma J."/>
        </authorList>
    </citation>
    <scope>NUCLEOTIDE SEQUENCE [LARGE SCALE GENOMIC DNA]</scope>
    <source>
        <strain evidence="7">KCTC 32255</strain>
    </source>
</reference>
<evidence type="ECO:0000256" key="4">
    <source>
        <dbReference type="PROSITE-ProRule" id="PRU00335"/>
    </source>
</evidence>
<keyword evidence="3" id="KW-0804">Transcription</keyword>
<accession>A0ABW2C7H7</accession>
<evidence type="ECO:0000256" key="3">
    <source>
        <dbReference type="ARBA" id="ARBA00023163"/>
    </source>
</evidence>
<dbReference type="InterPro" id="IPR001647">
    <property type="entry name" value="HTH_TetR"/>
</dbReference>